<keyword evidence="2" id="KW-1185">Reference proteome</keyword>
<name>A0ACC0JFZ0_CHOFU</name>
<organism evidence="1 2">
    <name type="scientific">Choristoneura fumiferana</name>
    <name type="common">Spruce budworm moth</name>
    <name type="synonym">Archips fumiferana</name>
    <dbReference type="NCBI Taxonomy" id="7141"/>
    <lineage>
        <taxon>Eukaryota</taxon>
        <taxon>Metazoa</taxon>
        <taxon>Ecdysozoa</taxon>
        <taxon>Arthropoda</taxon>
        <taxon>Hexapoda</taxon>
        <taxon>Insecta</taxon>
        <taxon>Pterygota</taxon>
        <taxon>Neoptera</taxon>
        <taxon>Endopterygota</taxon>
        <taxon>Lepidoptera</taxon>
        <taxon>Glossata</taxon>
        <taxon>Ditrysia</taxon>
        <taxon>Tortricoidea</taxon>
        <taxon>Tortricidae</taxon>
        <taxon>Tortricinae</taxon>
        <taxon>Choristoneura</taxon>
    </lineage>
</organism>
<protein>
    <submittedName>
        <fullName evidence="1">Uncharacterized protein</fullName>
    </submittedName>
</protein>
<evidence type="ECO:0000313" key="2">
    <source>
        <dbReference type="Proteomes" id="UP001064048"/>
    </source>
</evidence>
<dbReference type="EMBL" id="CM046125">
    <property type="protein sequence ID" value="KAI8423053.1"/>
    <property type="molecule type" value="Genomic_DNA"/>
</dbReference>
<sequence>MARAACIVLLFIAVIRADPTCVTHHETDVVCTAGPTDHILVRGLVSENKKTTGITLRDCRITDVELEAFHHLPALEYIDLSSNKIRRLKLGVLDGFKKLQALNLSYNMLSKFPLGLFDQKPKLRMLDLKGNRFEEFELGVFDPLKKLKHVDLSSNAILGKNLNPYIFGQSRQIQSIDFSRNDMSNTPDLMLAAFENLDFLNLDRCSLNQVPRFATRLNLQTMKHLILSTNKITSLSNPKIFRHLIKLENLNFVANSIEKIHGDIFKPLKNIQLIFLNKNKIKVIPESLFRNLQHLNNVDLSKNRIESVPVNAFRGTNLKILNLSGNRFTYLQDNFYLELWNSGVRLSQFFFDDNPWQCSCLNDVLVEVKKYGILYRGDKYRGQRPVCVTNEFNCKRQSASNDYYSQMYDNTIL</sequence>
<evidence type="ECO:0000313" key="1">
    <source>
        <dbReference type="EMBL" id="KAI8423053.1"/>
    </source>
</evidence>
<gene>
    <name evidence="1" type="ORF">MSG28_014139</name>
</gene>
<accession>A0ACC0JFZ0</accession>
<dbReference type="Proteomes" id="UP001064048">
    <property type="component" value="Chromosome 25"/>
</dbReference>
<comment type="caution">
    <text evidence="1">The sequence shown here is derived from an EMBL/GenBank/DDBJ whole genome shotgun (WGS) entry which is preliminary data.</text>
</comment>
<reference evidence="1 2" key="1">
    <citation type="journal article" date="2022" name="Genome Biol. Evol.">
        <title>The Spruce Budworm Genome: Reconstructing the Evolutionary History of Antifreeze Proteins.</title>
        <authorList>
            <person name="Beliveau C."/>
            <person name="Gagne P."/>
            <person name="Picq S."/>
            <person name="Vernygora O."/>
            <person name="Keeling C.I."/>
            <person name="Pinkney K."/>
            <person name="Doucet D."/>
            <person name="Wen F."/>
            <person name="Johnston J.S."/>
            <person name="Maaroufi H."/>
            <person name="Boyle B."/>
            <person name="Laroche J."/>
            <person name="Dewar K."/>
            <person name="Juretic N."/>
            <person name="Blackburn G."/>
            <person name="Nisole A."/>
            <person name="Brunet B."/>
            <person name="Brandao M."/>
            <person name="Lumley L."/>
            <person name="Duan J."/>
            <person name="Quan G."/>
            <person name="Lucarotti C.J."/>
            <person name="Roe A.D."/>
            <person name="Sperling F.A.H."/>
            <person name="Levesque R.C."/>
            <person name="Cusson M."/>
        </authorList>
    </citation>
    <scope>NUCLEOTIDE SEQUENCE [LARGE SCALE GENOMIC DNA]</scope>
    <source>
        <strain evidence="1">Glfc:IPQL:Cfum</strain>
    </source>
</reference>
<proteinExistence type="predicted"/>